<dbReference type="EMBL" id="SLWS01000001">
    <property type="protein sequence ID" value="TCO65882.1"/>
    <property type="molecule type" value="Genomic_DNA"/>
</dbReference>
<keyword evidence="2" id="KW-1185">Reference proteome</keyword>
<reference evidence="1 2" key="1">
    <citation type="submission" date="2019-03" db="EMBL/GenBank/DDBJ databases">
        <title>Genomic Encyclopedia of Type Strains, Phase IV (KMG-IV): sequencing the most valuable type-strain genomes for metagenomic binning, comparative biology and taxonomic classification.</title>
        <authorList>
            <person name="Goeker M."/>
        </authorList>
    </citation>
    <scope>NUCLEOTIDE SEQUENCE [LARGE SCALE GENOMIC DNA]</scope>
    <source>
        <strain evidence="1 2">DSM 45934</strain>
    </source>
</reference>
<evidence type="ECO:0000313" key="1">
    <source>
        <dbReference type="EMBL" id="TCO65882.1"/>
    </source>
</evidence>
<protein>
    <submittedName>
        <fullName evidence="1">Uncharacterized protein</fullName>
    </submittedName>
</protein>
<dbReference type="AlphaFoldDB" id="A0A4R2K2D4"/>
<comment type="caution">
    <text evidence="1">The sequence shown here is derived from an EMBL/GenBank/DDBJ whole genome shotgun (WGS) entry which is preliminary data.</text>
</comment>
<dbReference type="OrthoDB" id="4279534at2"/>
<name>A0A4R2K2D4_9PSEU</name>
<evidence type="ECO:0000313" key="2">
    <source>
        <dbReference type="Proteomes" id="UP000295680"/>
    </source>
</evidence>
<accession>A0A4R2K2D4</accession>
<proteinExistence type="predicted"/>
<organism evidence="1 2">
    <name type="scientific">Actinocrispum wychmicini</name>
    <dbReference type="NCBI Taxonomy" id="1213861"/>
    <lineage>
        <taxon>Bacteria</taxon>
        <taxon>Bacillati</taxon>
        <taxon>Actinomycetota</taxon>
        <taxon>Actinomycetes</taxon>
        <taxon>Pseudonocardiales</taxon>
        <taxon>Pseudonocardiaceae</taxon>
        <taxon>Actinocrispum</taxon>
    </lineage>
</organism>
<dbReference type="RefSeq" id="WP_132112604.1">
    <property type="nucleotide sequence ID" value="NZ_SLWS01000001.1"/>
</dbReference>
<sequence length="105" mass="11742">MVDKEELWRKSGLHQFQIVQCVVTEHRGRFGIDVDVVTPTGRVPGFIDFVMLADSDEHPSPADFPAVGAVLEAVTLDFIIPLGGELRLTARKSSIERQRAQDKQR</sequence>
<gene>
    <name evidence="1" type="ORF">EV192_1011674</name>
</gene>
<dbReference type="Proteomes" id="UP000295680">
    <property type="component" value="Unassembled WGS sequence"/>
</dbReference>